<protein>
    <submittedName>
        <fullName evidence="2">Uncharacterized protein</fullName>
    </submittedName>
</protein>
<keyword evidence="3" id="KW-1185">Reference proteome</keyword>
<evidence type="ECO:0000256" key="1">
    <source>
        <dbReference type="SAM" id="MobiDB-lite"/>
    </source>
</evidence>
<feature type="region of interest" description="Disordered" evidence="1">
    <location>
        <begin position="1"/>
        <end position="41"/>
    </location>
</feature>
<name>A0A1E3ITV9_9TREE</name>
<dbReference type="RefSeq" id="XP_066067046.1">
    <property type="nucleotide sequence ID" value="XM_066210949.1"/>
</dbReference>
<reference evidence="2" key="2">
    <citation type="journal article" date="2022" name="Elife">
        <title>Obligate sexual reproduction of a homothallic fungus closely related to the Cryptococcus pathogenic species complex.</title>
        <authorList>
            <person name="Passer A.R."/>
            <person name="Clancey S.A."/>
            <person name="Shea T."/>
            <person name="David-Palma M."/>
            <person name="Averette A.F."/>
            <person name="Boekhout T."/>
            <person name="Porcel B.M."/>
            <person name="Nowrousian M."/>
            <person name="Cuomo C.A."/>
            <person name="Sun S."/>
            <person name="Heitman J."/>
            <person name="Coelho M.A."/>
        </authorList>
    </citation>
    <scope>NUCLEOTIDE SEQUENCE</scope>
    <source>
        <strain evidence="2">CBS 7841</strain>
    </source>
</reference>
<dbReference type="AlphaFoldDB" id="A0A1E3ITV9"/>
<reference evidence="2" key="1">
    <citation type="submission" date="2016-06" db="EMBL/GenBank/DDBJ databases">
        <authorList>
            <person name="Cuomo C."/>
            <person name="Litvintseva A."/>
            <person name="Heitman J."/>
            <person name="Chen Y."/>
            <person name="Sun S."/>
            <person name="Springer D."/>
            <person name="Dromer F."/>
            <person name="Young S."/>
            <person name="Zeng Q."/>
            <person name="Chapman S."/>
            <person name="Gujja S."/>
            <person name="Saif S."/>
            <person name="Birren B."/>
        </authorList>
    </citation>
    <scope>NUCLEOTIDE SEQUENCE</scope>
    <source>
        <strain evidence="2">CBS 7841</strain>
    </source>
</reference>
<sequence length="319" mass="35530">MSQLQSNLDSDGFAVPAPPAKRQLRPAASQPTTSEIYGQRHGISADVQRALENVGRRGREAVARGHRSFDRTQSVPNVFMGDSATPKASFSTTADVMNHARRVINKEIMRAREPKPFGDISANSPFQPDMPAKDKEDDYERKLRFGPDGEVEEVVIGSASRKNRKSTRLGFMQSDNLVQNRKRRSSPAEPEGSDTETDDIDEDEPRAHVERGPFARFNSDQSVFPPVFNSSSISHPELYSPLPETDADKTLEVKSIFSRQLKGLPGGRKLDWVKSASAPVVGLRNRGDMEVDGGHEQAQEETTTLEDGFEFNNWEELEF</sequence>
<feature type="compositionally biased region" description="Basic and acidic residues" evidence="1">
    <location>
        <begin position="56"/>
        <end position="70"/>
    </location>
</feature>
<evidence type="ECO:0000313" key="2">
    <source>
        <dbReference type="EMBL" id="WVN86346.1"/>
    </source>
</evidence>
<feature type="compositionally biased region" description="Basic and acidic residues" evidence="1">
    <location>
        <begin position="131"/>
        <end position="147"/>
    </location>
</feature>
<accession>A0A1E3ITV9</accession>
<feature type="region of interest" description="Disordered" evidence="1">
    <location>
        <begin position="284"/>
        <end position="303"/>
    </location>
</feature>
<dbReference type="OrthoDB" id="2571298at2759"/>
<dbReference type="EMBL" id="CP143785">
    <property type="protein sequence ID" value="WVN86346.1"/>
    <property type="molecule type" value="Genomic_DNA"/>
</dbReference>
<dbReference type="Proteomes" id="UP000094043">
    <property type="component" value="Chromosome 2"/>
</dbReference>
<dbReference type="KEGG" id="cdep:91085722"/>
<proteinExistence type="predicted"/>
<gene>
    <name evidence="2" type="ORF">L203_101509</name>
</gene>
<organism evidence="2 3">
    <name type="scientific">Cryptococcus depauperatus CBS 7841</name>
    <dbReference type="NCBI Taxonomy" id="1295531"/>
    <lineage>
        <taxon>Eukaryota</taxon>
        <taxon>Fungi</taxon>
        <taxon>Dikarya</taxon>
        <taxon>Basidiomycota</taxon>
        <taxon>Agaricomycotina</taxon>
        <taxon>Tremellomycetes</taxon>
        <taxon>Tremellales</taxon>
        <taxon>Cryptococcaceae</taxon>
        <taxon>Cryptococcus</taxon>
    </lineage>
</organism>
<evidence type="ECO:0000313" key="3">
    <source>
        <dbReference type="Proteomes" id="UP000094043"/>
    </source>
</evidence>
<feature type="compositionally biased region" description="Acidic residues" evidence="1">
    <location>
        <begin position="191"/>
        <end position="204"/>
    </location>
</feature>
<feature type="compositionally biased region" description="Basic and acidic residues" evidence="1">
    <location>
        <begin position="285"/>
        <end position="298"/>
    </location>
</feature>
<dbReference type="VEuPathDB" id="FungiDB:L203_01129"/>
<reference evidence="2" key="3">
    <citation type="submission" date="2024-01" db="EMBL/GenBank/DDBJ databases">
        <authorList>
            <person name="Coelho M.A."/>
            <person name="David-Palma M."/>
            <person name="Shea T."/>
            <person name="Sun S."/>
            <person name="Cuomo C.A."/>
            <person name="Heitman J."/>
        </authorList>
    </citation>
    <scope>NUCLEOTIDE SEQUENCE</scope>
    <source>
        <strain evidence="2">CBS 7841</strain>
    </source>
</reference>
<feature type="region of interest" description="Disordered" evidence="1">
    <location>
        <begin position="108"/>
        <end position="221"/>
    </location>
</feature>
<dbReference type="GeneID" id="91085722"/>
<feature type="region of interest" description="Disordered" evidence="1">
    <location>
        <begin position="56"/>
        <end position="89"/>
    </location>
</feature>